<feature type="compositionally biased region" description="Polar residues" evidence="2">
    <location>
        <begin position="600"/>
        <end position="624"/>
    </location>
</feature>
<comment type="caution">
    <text evidence="3">The sequence shown here is derived from an EMBL/GenBank/DDBJ whole genome shotgun (WGS) entry which is preliminary data.</text>
</comment>
<dbReference type="PANTHER" id="PTHR31791">
    <property type="entry name" value="FRIGIDA-LIKE PROTEIN 3-RELATED"/>
    <property type="match status" value="1"/>
</dbReference>
<feature type="compositionally biased region" description="Low complexity" evidence="2">
    <location>
        <begin position="566"/>
        <end position="576"/>
    </location>
</feature>
<name>A0ABD3HE03_9MARC</name>
<dbReference type="EMBL" id="JBJQOH010000004">
    <property type="protein sequence ID" value="KAL3688389.1"/>
    <property type="molecule type" value="Genomic_DNA"/>
</dbReference>
<feature type="compositionally biased region" description="Basic and acidic residues" evidence="2">
    <location>
        <begin position="728"/>
        <end position="737"/>
    </location>
</feature>
<evidence type="ECO:0000313" key="4">
    <source>
        <dbReference type="Proteomes" id="UP001633002"/>
    </source>
</evidence>
<gene>
    <name evidence="3" type="ORF">R1sor_014698</name>
</gene>
<dbReference type="AlphaFoldDB" id="A0ABD3HE03"/>
<feature type="region of interest" description="Disordered" evidence="2">
    <location>
        <begin position="564"/>
        <end position="788"/>
    </location>
</feature>
<keyword evidence="4" id="KW-1185">Reference proteome</keyword>
<feature type="region of interest" description="Disordered" evidence="2">
    <location>
        <begin position="1"/>
        <end position="25"/>
    </location>
</feature>
<feature type="compositionally biased region" description="Polar residues" evidence="2">
    <location>
        <begin position="758"/>
        <end position="769"/>
    </location>
</feature>
<sequence>MFTANGTSHRKRASSSSKHGVSRTLGRNDSSKIIAEGLASRLEPNYANKLLSLRAALNEKELQLVELREQHISVMNRAAIARKNWEDALKSKDQVIVQLQKALHVKKCELDRQERVNEENVQRLLQQREAQENTELEKKDRKISHLEAKNTQFVQELVDQQKTITKLKKHIEDRERHCASHLHKIELINGRVQDLKSALQKKEESVENQQKYCQELKALLWKRDSVIHQLQLAEQQLQSSLARHEADNEALECQRQKLQEEKEAAEKNLTELRQSIQNLDEATLHIKCEKSLKEKESSLRKQRRQIQEITRCLESTEDALDAKRRDYQQLLEENRRLVEKYDSLKRDFEVAQQRQRQLESSLEAVQERLVNAERVMSEAEQATILEAAQYATSPERSYPIEQHLMDDFSELERQSNPSVVEHGQNYGNFPRESKHLTKRYTHYETTRPPAGPSARNFSSAAGRAHKEQGFKPQSARGLSAPEIPNFLQNKLHPVRSDHRFHDLPNNRRHYQPAEATNSFYRVPINPIKKTHRKEWSLENGGGHIRSNGAIGNVRVTDNVVVSSELRSPSPVYSRRSSPSKHEKESPSSSEMDPEVDEQRGPTQPETFQNSSIYSQKKTPTYNYTSRKRTSSHMQRSPSSTDDSRIPSPAERGSAVSVTLNDSKARAQPPHGWSSMRQSAHYEGEIGHSNGKNRRPSPASLRGSKGRQSPAAPSVENERMSYQQSGPDPKGRSGREEVNETLQVKNGDAGAGKLPSMRSKAQTSSKSTMHNDPIKPTTPPLEQINESNEMGLKSLQEEVMKRERGWRRTEANMRAALCQRLAELNGLDQTIRGEVMVEMVERARFESKRPIQRRKT</sequence>
<dbReference type="PANTHER" id="PTHR31791:SF47">
    <property type="entry name" value="INACTIVE FRIGIDA-LIKE PROTEIN 2"/>
    <property type="match status" value="1"/>
</dbReference>
<organism evidence="3 4">
    <name type="scientific">Riccia sorocarpa</name>
    <dbReference type="NCBI Taxonomy" id="122646"/>
    <lineage>
        <taxon>Eukaryota</taxon>
        <taxon>Viridiplantae</taxon>
        <taxon>Streptophyta</taxon>
        <taxon>Embryophyta</taxon>
        <taxon>Marchantiophyta</taxon>
        <taxon>Marchantiopsida</taxon>
        <taxon>Marchantiidae</taxon>
        <taxon>Marchantiales</taxon>
        <taxon>Ricciaceae</taxon>
        <taxon>Riccia</taxon>
    </lineage>
</organism>
<feature type="coiled-coil region" evidence="1">
    <location>
        <begin position="50"/>
        <end position="77"/>
    </location>
</feature>
<feature type="compositionally biased region" description="Polar residues" evidence="2">
    <location>
        <begin position="631"/>
        <end position="640"/>
    </location>
</feature>
<accession>A0ABD3HE03</accession>
<evidence type="ECO:0000256" key="1">
    <source>
        <dbReference type="SAM" id="Coils"/>
    </source>
</evidence>
<keyword evidence="1" id="KW-0175">Coiled coil</keyword>
<evidence type="ECO:0000256" key="2">
    <source>
        <dbReference type="SAM" id="MobiDB-lite"/>
    </source>
</evidence>
<feature type="coiled-coil region" evidence="1">
    <location>
        <begin position="129"/>
        <end position="156"/>
    </location>
</feature>
<feature type="coiled-coil region" evidence="1">
    <location>
        <begin position="185"/>
        <end position="382"/>
    </location>
</feature>
<reference evidence="3 4" key="1">
    <citation type="submission" date="2024-09" db="EMBL/GenBank/DDBJ databases">
        <title>Chromosome-scale assembly of Riccia sorocarpa.</title>
        <authorList>
            <person name="Paukszto L."/>
        </authorList>
    </citation>
    <scope>NUCLEOTIDE SEQUENCE [LARGE SCALE GENOMIC DNA]</scope>
    <source>
        <strain evidence="3">LP-2024</strain>
        <tissue evidence="3">Aerial parts of the thallus</tissue>
    </source>
</reference>
<protein>
    <submittedName>
        <fullName evidence="3">Uncharacterized protein</fullName>
    </submittedName>
</protein>
<evidence type="ECO:0000313" key="3">
    <source>
        <dbReference type="EMBL" id="KAL3688389.1"/>
    </source>
</evidence>
<dbReference type="Proteomes" id="UP001633002">
    <property type="component" value="Unassembled WGS sequence"/>
</dbReference>
<feature type="region of interest" description="Disordered" evidence="2">
    <location>
        <begin position="444"/>
        <end position="480"/>
    </location>
</feature>
<proteinExistence type="predicted"/>